<dbReference type="EMBL" id="VSSQ01073644">
    <property type="protein sequence ID" value="MPN24712.1"/>
    <property type="molecule type" value="Genomic_DNA"/>
</dbReference>
<protein>
    <submittedName>
        <fullName evidence="1">Uncharacterized protein</fullName>
    </submittedName>
</protein>
<proteinExistence type="predicted"/>
<organism evidence="1">
    <name type="scientific">bioreactor metagenome</name>
    <dbReference type="NCBI Taxonomy" id="1076179"/>
    <lineage>
        <taxon>unclassified sequences</taxon>
        <taxon>metagenomes</taxon>
        <taxon>ecological metagenomes</taxon>
    </lineage>
</organism>
<dbReference type="AlphaFoldDB" id="A0A645GFA9"/>
<comment type="caution">
    <text evidence="1">The sequence shown here is derived from an EMBL/GenBank/DDBJ whole genome shotgun (WGS) entry which is preliminary data.</text>
</comment>
<evidence type="ECO:0000313" key="1">
    <source>
        <dbReference type="EMBL" id="MPN24712.1"/>
    </source>
</evidence>
<sequence>MGALAIGCGGYLHRNTVKIAATGGVSERAVRIRRTRKYTATGIADVDLHRFSRQRVGQRRGFGLPPVILLPLGGGILPKGAPKHPAQHRGMQLPARRGKVEVLLRFPGVFCQNGQRGGIGIPRRGGVIKIAHRTTYN</sequence>
<gene>
    <name evidence="1" type="ORF">SDC9_172114</name>
</gene>
<accession>A0A645GFA9</accession>
<reference evidence="1" key="1">
    <citation type="submission" date="2019-08" db="EMBL/GenBank/DDBJ databases">
        <authorList>
            <person name="Kucharzyk K."/>
            <person name="Murdoch R.W."/>
            <person name="Higgins S."/>
            <person name="Loffler F."/>
        </authorList>
    </citation>
    <scope>NUCLEOTIDE SEQUENCE</scope>
</reference>
<name>A0A645GFA9_9ZZZZ</name>